<dbReference type="SUPFAM" id="SSF158472">
    <property type="entry name" value="HAMP domain-like"/>
    <property type="match status" value="1"/>
</dbReference>
<evidence type="ECO:0000256" key="12">
    <source>
        <dbReference type="SAM" id="Phobius"/>
    </source>
</evidence>
<dbReference type="InterPro" id="IPR005467">
    <property type="entry name" value="His_kinase_dom"/>
</dbReference>
<dbReference type="Gene3D" id="6.10.340.10">
    <property type="match status" value="1"/>
</dbReference>
<evidence type="ECO:0000256" key="11">
    <source>
        <dbReference type="ARBA" id="ARBA00023136"/>
    </source>
</evidence>
<dbReference type="InterPro" id="IPR036890">
    <property type="entry name" value="HATPase_C_sf"/>
</dbReference>
<comment type="caution">
    <text evidence="15">The sequence shown here is derived from an EMBL/GenBank/DDBJ whole genome shotgun (WGS) entry which is preliminary data.</text>
</comment>
<name>A0A1A5YIQ6_9BACL</name>
<dbReference type="STRING" id="1844972.A7K91_10580"/>
<feature type="domain" description="Histidine kinase" evidence="13">
    <location>
        <begin position="297"/>
        <end position="514"/>
    </location>
</feature>
<dbReference type="Gene3D" id="3.30.565.10">
    <property type="entry name" value="Histidine kinase-like ATPase, C-terminal domain"/>
    <property type="match status" value="1"/>
</dbReference>
<dbReference type="GO" id="GO:0005886">
    <property type="term" value="C:plasma membrane"/>
    <property type="evidence" value="ECO:0007669"/>
    <property type="project" value="UniProtKB-SubCell"/>
</dbReference>
<organism evidence="15 16">
    <name type="scientific">Paenibacillus oryzae</name>
    <dbReference type="NCBI Taxonomy" id="1844972"/>
    <lineage>
        <taxon>Bacteria</taxon>
        <taxon>Bacillati</taxon>
        <taxon>Bacillota</taxon>
        <taxon>Bacilli</taxon>
        <taxon>Bacillales</taxon>
        <taxon>Paenibacillaceae</taxon>
        <taxon>Paenibacillus</taxon>
    </lineage>
</organism>
<comment type="catalytic activity">
    <reaction evidence="1">
        <text>ATP + protein L-histidine = ADP + protein N-phospho-L-histidine.</text>
        <dbReference type="EC" id="2.7.13.3"/>
    </reaction>
</comment>
<keyword evidence="7" id="KW-0547">Nucleotide-binding</keyword>
<dbReference type="InterPro" id="IPR003661">
    <property type="entry name" value="HisK_dim/P_dom"/>
</dbReference>
<sequence>MKKTGSRLGTGVYKPTIFVKLILIYIVITLVSFLLISALSSFIFQQRLQGDVNRNVSFMQTNIIRYIDIAHDYGWDRDTLLASIALSTIHRDSVHLVYDASGKLLYRIGSPWEKAGRPSLAASGENADWTTFNWANPRLPRPEKAVISETDIGLVDQSIIRQALGGEPQNAEVTGSEGNRLLLYASPITLDSNVDEKVIVTLFGGYQRSITLFTGPSMLSLLLAFPFAAIMFYYFSRRLTKPLKAMNQIALRFAKNDFRNRVAVSSRDEIGQLGHTLNYMADELLSLDRMRQEFLANVSHDMRAPLASINGFATALLDGTIPEERKPHYLNMMRESGQRMMKLVEDLLDVARIEGNQFPVEPVPFNLHEGIRQLAAHLEPLLLHYQIPLQVDSPRKDIWVIADPYRIDQVLTNLLHNAIYHSPPNTGITISCSLNECNEVVVSVSDQGSGMSQEQIQHMWDRFYKGDKARRARAGTGIGLSIVKHILDKHDSRIEVVSSPGQGTTISFTLKKLDYQAI</sequence>
<evidence type="ECO:0000256" key="7">
    <source>
        <dbReference type="ARBA" id="ARBA00022741"/>
    </source>
</evidence>
<dbReference type="CDD" id="cd00082">
    <property type="entry name" value="HisKA"/>
    <property type="match status" value="1"/>
</dbReference>
<keyword evidence="10" id="KW-0902">Two-component regulatory system</keyword>
<dbReference type="SMART" id="SM00387">
    <property type="entry name" value="HATPase_c"/>
    <property type="match status" value="1"/>
</dbReference>
<dbReference type="FunFam" id="1.10.287.130:FF:000001">
    <property type="entry name" value="Two-component sensor histidine kinase"/>
    <property type="match status" value="1"/>
</dbReference>
<gene>
    <name evidence="15" type="ORF">A7K91_10580</name>
</gene>
<dbReference type="GO" id="GO:0000155">
    <property type="term" value="F:phosphorelay sensor kinase activity"/>
    <property type="evidence" value="ECO:0007669"/>
    <property type="project" value="InterPro"/>
</dbReference>
<feature type="transmembrane region" description="Helical" evidence="12">
    <location>
        <begin position="21"/>
        <end position="44"/>
    </location>
</feature>
<dbReference type="GO" id="GO:0030295">
    <property type="term" value="F:protein kinase activator activity"/>
    <property type="evidence" value="ECO:0007669"/>
    <property type="project" value="TreeGrafter"/>
</dbReference>
<evidence type="ECO:0000256" key="10">
    <source>
        <dbReference type="ARBA" id="ARBA00023012"/>
    </source>
</evidence>
<evidence type="ECO:0000313" key="16">
    <source>
        <dbReference type="Proteomes" id="UP000092024"/>
    </source>
</evidence>
<dbReference type="SMART" id="SM00388">
    <property type="entry name" value="HisKA"/>
    <property type="match status" value="1"/>
</dbReference>
<keyword evidence="9" id="KW-0067">ATP-binding</keyword>
<dbReference type="InterPro" id="IPR050351">
    <property type="entry name" value="BphY/WalK/GraS-like"/>
</dbReference>
<dbReference type="PANTHER" id="PTHR42878:SF7">
    <property type="entry name" value="SENSOR HISTIDINE KINASE GLRK"/>
    <property type="match status" value="1"/>
</dbReference>
<keyword evidence="11 12" id="KW-0472">Membrane</keyword>
<feature type="domain" description="HAMP" evidence="14">
    <location>
        <begin position="237"/>
        <end position="289"/>
    </location>
</feature>
<dbReference type="Pfam" id="PF02518">
    <property type="entry name" value="HATPase_c"/>
    <property type="match status" value="1"/>
</dbReference>
<evidence type="ECO:0000259" key="13">
    <source>
        <dbReference type="PROSITE" id="PS50109"/>
    </source>
</evidence>
<keyword evidence="8" id="KW-0418">Kinase</keyword>
<evidence type="ECO:0000256" key="1">
    <source>
        <dbReference type="ARBA" id="ARBA00000085"/>
    </source>
</evidence>
<reference evidence="15 16" key="1">
    <citation type="submission" date="2016-05" db="EMBL/GenBank/DDBJ databases">
        <title>Paenibacillus oryzae. sp. nov., isolated from the rice root.</title>
        <authorList>
            <person name="Zhang J."/>
            <person name="Zhang X."/>
        </authorList>
    </citation>
    <scope>NUCLEOTIDE SEQUENCE [LARGE SCALE GENOMIC DNA]</scope>
    <source>
        <strain evidence="15 16">1DrF-4</strain>
    </source>
</reference>
<dbReference type="SUPFAM" id="SSF47384">
    <property type="entry name" value="Homodimeric domain of signal transducing histidine kinase"/>
    <property type="match status" value="1"/>
</dbReference>
<keyword evidence="16" id="KW-1185">Reference proteome</keyword>
<dbReference type="InterPro" id="IPR004358">
    <property type="entry name" value="Sig_transdc_His_kin-like_C"/>
</dbReference>
<evidence type="ECO:0000256" key="6">
    <source>
        <dbReference type="ARBA" id="ARBA00022679"/>
    </source>
</evidence>
<evidence type="ECO:0000256" key="9">
    <source>
        <dbReference type="ARBA" id="ARBA00022840"/>
    </source>
</evidence>
<dbReference type="FunFam" id="3.30.565.10:FF:000006">
    <property type="entry name" value="Sensor histidine kinase WalK"/>
    <property type="match status" value="1"/>
</dbReference>
<evidence type="ECO:0000256" key="3">
    <source>
        <dbReference type="ARBA" id="ARBA00012438"/>
    </source>
</evidence>
<dbReference type="SMART" id="SM00304">
    <property type="entry name" value="HAMP"/>
    <property type="match status" value="1"/>
</dbReference>
<evidence type="ECO:0000313" key="15">
    <source>
        <dbReference type="EMBL" id="OBR65491.1"/>
    </source>
</evidence>
<evidence type="ECO:0000256" key="5">
    <source>
        <dbReference type="ARBA" id="ARBA00022553"/>
    </source>
</evidence>
<evidence type="ECO:0000256" key="4">
    <source>
        <dbReference type="ARBA" id="ARBA00022475"/>
    </source>
</evidence>
<dbReference type="Gene3D" id="1.10.287.130">
    <property type="match status" value="1"/>
</dbReference>
<keyword evidence="12" id="KW-1133">Transmembrane helix</keyword>
<dbReference type="PROSITE" id="PS50109">
    <property type="entry name" value="HIS_KIN"/>
    <property type="match status" value="1"/>
</dbReference>
<dbReference type="GO" id="GO:0007234">
    <property type="term" value="P:osmosensory signaling via phosphorelay pathway"/>
    <property type="evidence" value="ECO:0007669"/>
    <property type="project" value="TreeGrafter"/>
</dbReference>
<dbReference type="AlphaFoldDB" id="A0A1A5YIQ6"/>
<dbReference type="GO" id="GO:0000156">
    <property type="term" value="F:phosphorelay response regulator activity"/>
    <property type="evidence" value="ECO:0007669"/>
    <property type="project" value="TreeGrafter"/>
</dbReference>
<dbReference type="PANTHER" id="PTHR42878">
    <property type="entry name" value="TWO-COMPONENT HISTIDINE KINASE"/>
    <property type="match status" value="1"/>
</dbReference>
<evidence type="ECO:0000256" key="2">
    <source>
        <dbReference type="ARBA" id="ARBA00004651"/>
    </source>
</evidence>
<protein>
    <recommendedName>
        <fullName evidence="3">histidine kinase</fullName>
        <ecNumber evidence="3">2.7.13.3</ecNumber>
    </recommendedName>
</protein>
<keyword evidence="6" id="KW-0808">Transferase</keyword>
<accession>A0A1A5YIQ6</accession>
<dbReference type="SUPFAM" id="SSF55874">
    <property type="entry name" value="ATPase domain of HSP90 chaperone/DNA topoisomerase II/histidine kinase"/>
    <property type="match status" value="1"/>
</dbReference>
<dbReference type="EMBL" id="LYPA01000056">
    <property type="protein sequence ID" value="OBR65491.1"/>
    <property type="molecule type" value="Genomic_DNA"/>
</dbReference>
<keyword evidence="4" id="KW-1003">Cell membrane</keyword>
<dbReference type="InterPro" id="IPR036097">
    <property type="entry name" value="HisK_dim/P_sf"/>
</dbReference>
<keyword evidence="12" id="KW-0812">Transmembrane</keyword>
<dbReference type="RefSeq" id="WP_068683194.1">
    <property type="nucleotide sequence ID" value="NZ_LYPA01000056.1"/>
</dbReference>
<dbReference type="EC" id="2.7.13.3" evidence="3"/>
<dbReference type="InterPro" id="IPR003660">
    <property type="entry name" value="HAMP_dom"/>
</dbReference>
<comment type="subcellular location">
    <subcellularLocation>
        <location evidence="2">Cell membrane</location>
        <topology evidence="2">Multi-pass membrane protein</topology>
    </subcellularLocation>
</comment>
<dbReference type="PRINTS" id="PR00344">
    <property type="entry name" value="BCTRLSENSOR"/>
</dbReference>
<keyword evidence="5" id="KW-0597">Phosphoprotein</keyword>
<dbReference type="PROSITE" id="PS50885">
    <property type="entry name" value="HAMP"/>
    <property type="match status" value="1"/>
</dbReference>
<dbReference type="Pfam" id="PF00512">
    <property type="entry name" value="HisKA"/>
    <property type="match status" value="1"/>
</dbReference>
<evidence type="ECO:0000259" key="14">
    <source>
        <dbReference type="PROSITE" id="PS50885"/>
    </source>
</evidence>
<dbReference type="GO" id="GO:0005524">
    <property type="term" value="F:ATP binding"/>
    <property type="evidence" value="ECO:0007669"/>
    <property type="project" value="UniProtKB-KW"/>
</dbReference>
<feature type="transmembrane region" description="Helical" evidence="12">
    <location>
        <begin position="218"/>
        <end position="236"/>
    </location>
</feature>
<dbReference type="CDD" id="cd06225">
    <property type="entry name" value="HAMP"/>
    <property type="match status" value="1"/>
</dbReference>
<dbReference type="Proteomes" id="UP000092024">
    <property type="component" value="Unassembled WGS sequence"/>
</dbReference>
<evidence type="ECO:0000256" key="8">
    <source>
        <dbReference type="ARBA" id="ARBA00022777"/>
    </source>
</evidence>
<dbReference type="Pfam" id="PF00672">
    <property type="entry name" value="HAMP"/>
    <property type="match status" value="1"/>
</dbReference>
<proteinExistence type="predicted"/>
<dbReference type="InterPro" id="IPR003594">
    <property type="entry name" value="HATPase_dom"/>
</dbReference>